<dbReference type="OrthoDB" id="2309723at2759"/>
<dbReference type="AlphaFoldDB" id="A0A8H5IW40"/>
<keyword evidence="2" id="KW-1133">Transmembrane helix</keyword>
<keyword evidence="4" id="KW-1185">Reference proteome</keyword>
<gene>
    <name evidence="3" type="ORF">FPHYL_11105</name>
</gene>
<feature type="compositionally biased region" description="Basic and acidic residues" evidence="1">
    <location>
        <begin position="36"/>
        <end position="98"/>
    </location>
</feature>
<evidence type="ECO:0000256" key="2">
    <source>
        <dbReference type="SAM" id="Phobius"/>
    </source>
</evidence>
<comment type="caution">
    <text evidence="3">The sequence shown here is derived from an EMBL/GenBank/DDBJ whole genome shotgun (WGS) entry which is preliminary data.</text>
</comment>
<organism evidence="3 4">
    <name type="scientific">Fusarium phyllophilum</name>
    <dbReference type="NCBI Taxonomy" id="47803"/>
    <lineage>
        <taxon>Eukaryota</taxon>
        <taxon>Fungi</taxon>
        <taxon>Dikarya</taxon>
        <taxon>Ascomycota</taxon>
        <taxon>Pezizomycotina</taxon>
        <taxon>Sordariomycetes</taxon>
        <taxon>Hypocreomycetidae</taxon>
        <taxon>Hypocreales</taxon>
        <taxon>Nectriaceae</taxon>
        <taxon>Fusarium</taxon>
        <taxon>Fusarium fujikuroi species complex</taxon>
    </lineage>
</organism>
<accession>A0A8H5IW40</accession>
<reference evidence="3 4" key="1">
    <citation type="submission" date="2020-05" db="EMBL/GenBank/DDBJ databases">
        <title>Identification and distribution of gene clusters putatively required for synthesis of sphingolipid metabolism inhibitors in phylogenetically diverse species of the filamentous fungus Fusarium.</title>
        <authorList>
            <person name="Kim H.-S."/>
            <person name="Busman M."/>
            <person name="Brown D.W."/>
            <person name="Divon H."/>
            <person name="Uhlig S."/>
            <person name="Proctor R.H."/>
        </authorList>
    </citation>
    <scope>NUCLEOTIDE SEQUENCE [LARGE SCALE GENOMIC DNA]</scope>
    <source>
        <strain evidence="3 4">NRRL 13617</strain>
    </source>
</reference>
<feature type="transmembrane region" description="Helical" evidence="2">
    <location>
        <begin position="253"/>
        <end position="275"/>
    </location>
</feature>
<evidence type="ECO:0000256" key="1">
    <source>
        <dbReference type="SAM" id="MobiDB-lite"/>
    </source>
</evidence>
<proteinExistence type="predicted"/>
<feature type="transmembrane region" description="Helical" evidence="2">
    <location>
        <begin position="146"/>
        <end position="164"/>
    </location>
</feature>
<feature type="transmembrane region" description="Helical" evidence="2">
    <location>
        <begin position="176"/>
        <end position="195"/>
    </location>
</feature>
<dbReference type="EMBL" id="JAAOAQ010000502">
    <property type="protein sequence ID" value="KAF5544169.1"/>
    <property type="molecule type" value="Genomic_DNA"/>
</dbReference>
<keyword evidence="2" id="KW-0472">Membrane</keyword>
<feature type="transmembrane region" description="Helical" evidence="2">
    <location>
        <begin position="383"/>
        <end position="402"/>
    </location>
</feature>
<feature type="region of interest" description="Disordered" evidence="1">
    <location>
        <begin position="30"/>
        <end position="111"/>
    </location>
</feature>
<feature type="transmembrane region" description="Helical" evidence="2">
    <location>
        <begin position="287"/>
        <end position="308"/>
    </location>
</feature>
<name>A0A8H5IW40_9HYPO</name>
<keyword evidence="2" id="KW-0812">Transmembrane</keyword>
<protein>
    <submittedName>
        <fullName evidence="3">Uncharacterized protein</fullName>
    </submittedName>
</protein>
<evidence type="ECO:0000313" key="3">
    <source>
        <dbReference type="EMBL" id="KAF5544169.1"/>
    </source>
</evidence>
<evidence type="ECO:0000313" key="4">
    <source>
        <dbReference type="Proteomes" id="UP000582016"/>
    </source>
</evidence>
<feature type="transmembrane region" description="Helical" evidence="2">
    <location>
        <begin position="224"/>
        <end position="246"/>
    </location>
</feature>
<sequence length="532" mass="59029">MSKIIDDVKTGLKGIRGAGDALRGEVLDATDQAFDTDPKHPETLKDSADNRAIADKGKQDMRGADDMIARREWKKKGVEPPAHVQREDEKPVVGDRPSEGLSGYTDEKPPSEIQAQKRAIVDAMSCASLPGERFSLVASFYGPGNIASWLCMVVSVLTTWCLNAEYRRKDSISADLVVVLAVPGVAAGHAIYMLFFGSSNHESILHLFTSADSEVVRHAAAAEAALDVCETFSAIAVLLVFVSMFFGHLRRTLAVVAVGLLAFSTEAVVFTQMRGVSVSDTNLTRPFLFNFFEVMVSLVVFVAVWLTVFSSLIMSLRLGIVEEPEEKIEMESADTELEIEVRAALRGQAIDIDSAVRWESQQQSARALHLIEEARDVIPMRSLTLLSIFSLPLLFFASLASISTPLGVLGETSYIPSPNSGASILFFVPRTTTNITELDQMVSLCIGIITLLFSLWDTFKSQKEEESRTRQKTREQAAHRGRNWRQRRLNAGLYFLRQVNDELDETTDETRRQELLDKRNLIMVELFRMVGS</sequence>
<dbReference type="Proteomes" id="UP000582016">
    <property type="component" value="Unassembled WGS sequence"/>
</dbReference>